<reference evidence="2 3" key="1">
    <citation type="journal article" date="2021" name="Nat. Plants">
        <title>The Taxus genome provides insights into paclitaxel biosynthesis.</title>
        <authorList>
            <person name="Xiong X."/>
            <person name="Gou J."/>
            <person name="Liao Q."/>
            <person name="Li Y."/>
            <person name="Zhou Q."/>
            <person name="Bi G."/>
            <person name="Li C."/>
            <person name="Du R."/>
            <person name="Wang X."/>
            <person name="Sun T."/>
            <person name="Guo L."/>
            <person name="Liang H."/>
            <person name="Lu P."/>
            <person name="Wu Y."/>
            <person name="Zhang Z."/>
            <person name="Ro D.K."/>
            <person name="Shang Y."/>
            <person name="Huang S."/>
            <person name="Yan J."/>
        </authorList>
    </citation>
    <scope>NUCLEOTIDE SEQUENCE [LARGE SCALE GENOMIC DNA]</scope>
    <source>
        <strain evidence="2">Ta-2019</strain>
    </source>
</reference>
<dbReference type="PANTHER" id="PTHR47125">
    <property type="entry name" value="ADENINE NUCLEOTIDE ALPHA HYDROLASES-LIKE SUPERFAMILY PROTEIN"/>
    <property type="match status" value="1"/>
</dbReference>
<dbReference type="OMA" id="RWSTAND"/>
<feature type="domain" description="UspA" evidence="1">
    <location>
        <begin position="58"/>
        <end position="205"/>
    </location>
</feature>
<dbReference type="Proteomes" id="UP000824469">
    <property type="component" value="Unassembled WGS sequence"/>
</dbReference>
<sequence>MSFLRRVIGCSKSGICRNRCSTCCDNNSEYSMSVSSTEGLLGSARWKNRSSSSSSSTKTVVVVVDEGRETKAALMWALSHVLHDSQTITLLHILEDRNVTCLPHYRGGRLRRNDGNLEKARNRGLSLVKSLEATCKSYCSEVEVEVVMTEGNKTSTIVSWVKKLEASMLVVGQKKPSLFQRFLRSRNENVVEFCNANAECPTVGVRRRSSRTGGYIINSKE</sequence>
<dbReference type="AlphaFoldDB" id="A0AA38CGN5"/>
<keyword evidence="3" id="KW-1185">Reference proteome</keyword>
<evidence type="ECO:0000313" key="2">
    <source>
        <dbReference type="EMBL" id="KAH9300200.1"/>
    </source>
</evidence>
<proteinExistence type="predicted"/>
<dbReference type="InterPro" id="IPR006016">
    <property type="entry name" value="UspA"/>
</dbReference>
<dbReference type="EMBL" id="JAHRHJ020000009">
    <property type="protein sequence ID" value="KAH9300200.1"/>
    <property type="molecule type" value="Genomic_DNA"/>
</dbReference>
<dbReference type="Gene3D" id="3.40.50.620">
    <property type="entry name" value="HUPs"/>
    <property type="match status" value="1"/>
</dbReference>
<organism evidence="2 3">
    <name type="scientific">Taxus chinensis</name>
    <name type="common">Chinese yew</name>
    <name type="synonym">Taxus wallichiana var. chinensis</name>
    <dbReference type="NCBI Taxonomy" id="29808"/>
    <lineage>
        <taxon>Eukaryota</taxon>
        <taxon>Viridiplantae</taxon>
        <taxon>Streptophyta</taxon>
        <taxon>Embryophyta</taxon>
        <taxon>Tracheophyta</taxon>
        <taxon>Spermatophyta</taxon>
        <taxon>Pinopsida</taxon>
        <taxon>Pinidae</taxon>
        <taxon>Conifers II</taxon>
        <taxon>Cupressales</taxon>
        <taxon>Taxaceae</taxon>
        <taxon>Taxus</taxon>
    </lineage>
</organism>
<evidence type="ECO:0000313" key="3">
    <source>
        <dbReference type="Proteomes" id="UP000824469"/>
    </source>
</evidence>
<dbReference type="Pfam" id="PF00582">
    <property type="entry name" value="Usp"/>
    <property type="match status" value="1"/>
</dbReference>
<name>A0AA38CGN5_TAXCH</name>
<dbReference type="InterPro" id="IPR014729">
    <property type="entry name" value="Rossmann-like_a/b/a_fold"/>
</dbReference>
<feature type="non-terminal residue" evidence="2">
    <location>
        <position position="221"/>
    </location>
</feature>
<dbReference type="PANTHER" id="PTHR47125:SF2">
    <property type="entry name" value="ADENINE NUCLEOTIDE ALPHA HYDROLASES-LIKE SUPERFAMILY PROTEIN"/>
    <property type="match status" value="1"/>
</dbReference>
<comment type="caution">
    <text evidence="2">The sequence shown here is derived from an EMBL/GenBank/DDBJ whole genome shotgun (WGS) entry which is preliminary data.</text>
</comment>
<protein>
    <recommendedName>
        <fullName evidence="1">UspA domain-containing protein</fullName>
    </recommendedName>
</protein>
<accession>A0AA38CGN5</accession>
<gene>
    <name evidence="2" type="ORF">KI387_011783</name>
</gene>
<dbReference type="SUPFAM" id="SSF52402">
    <property type="entry name" value="Adenine nucleotide alpha hydrolases-like"/>
    <property type="match status" value="1"/>
</dbReference>
<evidence type="ECO:0000259" key="1">
    <source>
        <dbReference type="Pfam" id="PF00582"/>
    </source>
</evidence>